<sequence>MAAVQEHIHYALPSVADSPSEIERCAAFLRSSQALFSLLSTRLTRLLTRIPRLDMMHIAIRGYMHGRLSFAPLEEMDAPPQRILELGCGSGAWAIQAAEELPAAHVVAVDLSPFPDRPVPSNFEFIQLDITKELPFNPHSFDIVHSRFVFGHVAKPRETLARIASLVAPRGFLLLEDFDSESLLWTSPPAAARFTELYVAMYREHDQEPDIGRNLKQIMENLDGFGSPAHEHKAAVPLGVQLDDYNDAMRAFARGMRNTDIHAAGLLIARQGGNYGFTDDVLEAYLSAVNTADYAAIFDVYFCWARRTAL</sequence>
<evidence type="ECO:0000313" key="1">
    <source>
        <dbReference type="EMBL" id="KAF7292677.1"/>
    </source>
</evidence>
<dbReference type="RefSeq" id="XP_037215105.1">
    <property type="nucleotide sequence ID" value="XM_037368179.1"/>
</dbReference>
<organism evidence="1 2">
    <name type="scientific">Mycena indigotica</name>
    <dbReference type="NCBI Taxonomy" id="2126181"/>
    <lineage>
        <taxon>Eukaryota</taxon>
        <taxon>Fungi</taxon>
        <taxon>Dikarya</taxon>
        <taxon>Basidiomycota</taxon>
        <taxon>Agaricomycotina</taxon>
        <taxon>Agaricomycetes</taxon>
        <taxon>Agaricomycetidae</taxon>
        <taxon>Agaricales</taxon>
        <taxon>Marasmiineae</taxon>
        <taxon>Mycenaceae</taxon>
        <taxon>Mycena</taxon>
    </lineage>
</organism>
<reference evidence="1" key="1">
    <citation type="submission" date="2020-05" db="EMBL/GenBank/DDBJ databases">
        <title>Mycena genomes resolve the evolution of fungal bioluminescence.</title>
        <authorList>
            <person name="Tsai I.J."/>
        </authorList>
    </citation>
    <scope>NUCLEOTIDE SEQUENCE</scope>
    <source>
        <strain evidence="1">171206Taipei</strain>
    </source>
</reference>
<dbReference type="EMBL" id="JACAZF010000011">
    <property type="protein sequence ID" value="KAF7292677.1"/>
    <property type="molecule type" value="Genomic_DNA"/>
</dbReference>
<proteinExistence type="predicted"/>
<keyword evidence="1" id="KW-0489">Methyltransferase</keyword>
<dbReference type="PANTHER" id="PTHR43591:SF24">
    <property type="entry name" value="2-METHOXY-6-POLYPRENYL-1,4-BENZOQUINOL METHYLASE, MITOCHONDRIAL"/>
    <property type="match status" value="1"/>
</dbReference>
<keyword evidence="1" id="KW-0808">Transferase</keyword>
<dbReference type="Pfam" id="PF13489">
    <property type="entry name" value="Methyltransf_23"/>
    <property type="match status" value="1"/>
</dbReference>
<dbReference type="InterPro" id="IPR029063">
    <property type="entry name" value="SAM-dependent_MTases_sf"/>
</dbReference>
<gene>
    <name evidence="1" type="ORF">MIND_01165900</name>
</gene>
<comment type="caution">
    <text evidence="1">The sequence shown here is derived from an EMBL/GenBank/DDBJ whole genome shotgun (WGS) entry which is preliminary data.</text>
</comment>
<keyword evidence="2" id="KW-1185">Reference proteome</keyword>
<dbReference type="GO" id="GO:0032259">
    <property type="term" value="P:methylation"/>
    <property type="evidence" value="ECO:0007669"/>
    <property type="project" value="UniProtKB-KW"/>
</dbReference>
<dbReference type="CDD" id="cd02440">
    <property type="entry name" value="AdoMet_MTases"/>
    <property type="match status" value="1"/>
</dbReference>
<dbReference type="GeneID" id="59350695"/>
<dbReference type="AlphaFoldDB" id="A0A8H6S6F8"/>
<dbReference type="PANTHER" id="PTHR43591">
    <property type="entry name" value="METHYLTRANSFERASE"/>
    <property type="match status" value="1"/>
</dbReference>
<dbReference type="GO" id="GO:0008168">
    <property type="term" value="F:methyltransferase activity"/>
    <property type="evidence" value="ECO:0007669"/>
    <property type="project" value="UniProtKB-KW"/>
</dbReference>
<dbReference type="SUPFAM" id="SSF53335">
    <property type="entry name" value="S-adenosyl-L-methionine-dependent methyltransferases"/>
    <property type="match status" value="1"/>
</dbReference>
<dbReference type="Gene3D" id="3.40.50.150">
    <property type="entry name" value="Vaccinia Virus protein VP39"/>
    <property type="match status" value="1"/>
</dbReference>
<name>A0A8H6S6F8_9AGAR</name>
<protein>
    <submittedName>
        <fullName evidence="1">S-adenosyl-L-methionine-dependent methyltransferase</fullName>
    </submittedName>
</protein>
<dbReference type="Proteomes" id="UP000636479">
    <property type="component" value="Unassembled WGS sequence"/>
</dbReference>
<evidence type="ECO:0000313" key="2">
    <source>
        <dbReference type="Proteomes" id="UP000636479"/>
    </source>
</evidence>
<accession>A0A8H6S6F8</accession>
<dbReference type="OrthoDB" id="506498at2759"/>